<dbReference type="EMBL" id="CALNXI010001313">
    <property type="protein sequence ID" value="CAH3164450.1"/>
    <property type="molecule type" value="Genomic_DNA"/>
</dbReference>
<feature type="compositionally biased region" description="Basic and acidic residues" evidence="1">
    <location>
        <begin position="29"/>
        <end position="45"/>
    </location>
</feature>
<reference evidence="2 3" key="1">
    <citation type="submission" date="2022-05" db="EMBL/GenBank/DDBJ databases">
        <authorList>
            <consortium name="Genoscope - CEA"/>
            <person name="William W."/>
        </authorList>
    </citation>
    <scope>NUCLEOTIDE SEQUENCE [LARGE SCALE GENOMIC DNA]</scope>
</reference>
<evidence type="ECO:0000313" key="3">
    <source>
        <dbReference type="Proteomes" id="UP001159427"/>
    </source>
</evidence>
<organism evidence="2 3">
    <name type="scientific">Porites evermanni</name>
    <dbReference type="NCBI Taxonomy" id="104178"/>
    <lineage>
        <taxon>Eukaryota</taxon>
        <taxon>Metazoa</taxon>
        <taxon>Cnidaria</taxon>
        <taxon>Anthozoa</taxon>
        <taxon>Hexacorallia</taxon>
        <taxon>Scleractinia</taxon>
        <taxon>Fungiina</taxon>
        <taxon>Poritidae</taxon>
        <taxon>Porites</taxon>
    </lineage>
</organism>
<dbReference type="Gene3D" id="1.10.10.10">
    <property type="entry name" value="Winged helix-like DNA-binding domain superfamily/Winged helix DNA-binding domain"/>
    <property type="match status" value="1"/>
</dbReference>
<feature type="compositionally biased region" description="Basic and acidic residues" evidence="1">
    <location>
        <begin position="1"/>
        <end position="11"/>
    </location>
</feature>
<evidence type="ECO:0000313" key="2">
    <source>
        <dbReference type="EMBL" id="CAH3164450.1"/>
    </source>
</evidence>
<dbReference type="Pfam" id="PF08477">
    <property type="entry name" value="Roc"/>
    <property type="match status" value="1"/>
</dbReference>
<comment type="caution">
    <text evidence="2">The sequence shown here is derived from an EMBL/GenBank/DDBJ whole genome shotgun (WGS) entry which is preliminary data.</text>
</comment>
<sequence length="632" mass="71490">MDELDGIRPKQSETSSPVAESTTNIKPESSSELHCSRDDIAEEKSLSSSSDQGVQLNIDTTAALSDDVTELVIQYLERLKLDDDIKAKEVILTLWDFAGQHLYYASHPVFLSPRAVYVLVYNLSKSLSAEAEPCVRQGIHDLLLDNPNSETNLDNLLAWLVSVHSIRRPAESKAVQGSDHQGRNSPYLRPPVFIVGTNADHPFENPKKMEKCIERGMSGNTYEEHVIRPFFAVDNTQSHNDDGIQKLQRKIIEVLKREPYMGEEVPIRWFNFEKVVEALVAKKTFHMSLDQLLTVTRRVCQIEDDAELTAMLNFYHDLGVIVKHGHTVVLQAQWLINLFKQLITVPPFNEVDPVFSKCWRELEENGILRMALVDHVFTEFIQNGLLKQDILDMMELYGLIGKFSCSSSTNAQVQEYFVPAQLRSTPSGLCEIRPSDSDPCPLYIHFPDGFVPYGLFSQLLSRSISWCSQQGLKQSPQLFNNGARLFIGMQSAFELFLICRTRFIKVVLKMSQRCRSMTGPLTAASTKMANEVRAFFEASLKALTSELSWLQNLQYELCVACCLCLQNGDQCTKHESKSCSQDECLHLLRVHPGEEPICTKSHNGELVKVNGLEKWFQAYKALVILFSLMPSV</sequence>
<evidence type="ECO:0000256" key="1">
    <source>
        <dbReference type="SAM" id="MobiDB-lite"/>
    </source>
</evidence>
<dbReference type="SUPFAM" id="SSF52540">
    <property type="entry name" value="P-loop containing nucleoside triphosphate hydrolases"/>
    <property type="match status" value="1"/>
</dbReference>
<dbReference type="PANTHER" id="PTHR47508:SF1">
    <property type="entry name" value="NON-SPECIFIC SERINE_THREONINE PROTEIN KINASE"/>
    <property type="match status" value="1"/>
</dbReference>
<proteinExistence type="predicted"/>
<keyword evidence="3" id="KW-1185">Reference proteome</keyword>
<dbReference type="Gene3D" id="3.40.50.300">
    <property type="entry name" value="P-loop containing nucleotide triphosphate hydrolases"/>
    <property type="match status" value="1"/>
</dbReference>
<dbReference type="InterPro" id="IPR036388">
    <property type="entry name" value="WH-like_DNA-bd_sf"/>
</dbReference>
<feature type="region of interest" description="Disordered" evidence="1">
    <location>
        <begin position="1"/>
        <end position="52"/>
    </location>
</feature>
<dbReference type="PANTHER" id="PTHR47508">
    <property type="entry name" value="SAM DOMAIN-CONTAINING PROTEIN-RELATED"/>
    <property type="match status" value="1"/>
</dbReference>
<dbReference type="Proteomes" id="UP001159427">
    <property type="component" value="Unassembled WGS sequence"/>
</dbReference>
<gene>
    <name evidence="2" type="ORF">PEVE_00004969</name>
</gene>
<protein>
    <recommendedName>
        <fullName evidence="4">C-terminal of Roc (COR) domain-containing protein</fullName>
    </recommendedName>
</protein>
<evidence type="ECO:0008006" key="4">
    <source>
        <dbReference type="Google" id="ProtNLM"/>
    </source>
</evidence>
<feature type="compositionally biased region" description="Polar residues" evidence="1">
    <location>
        <begin position="12"/>
        <end position="28"/>
    </location>
</feature>
<accession>A0ABN8QLZ7</accession>
<name>A0ABN8QLZ7_9CNID</name>
<dbReference type="InterPro" id="IPR027417">
    <property type="entry name" value="P-loop_NTPase"/>
</dbReference>